<sequence>MTAAVQVRRPSREVQGLGETVLEARNIAKSFGAVHALKGVNFEVRRGQVTTLFGENGAGKSTLMKILSGVIQPSSGEILLDGRPRELRLLIGRAVAGHLDHPPGAEPRAQHVGARQHLHGP</sequence>
<dbReference type="PATRIC" id="fig|442562.3.peg.935"/>
<gene>
    <name evidence="8" type="ORF">Rumeso_00944</name>
</gene>
<keyword evidence="5 8" id="KW-0067">ATP-binding</keyword>
<proteinExistence type="predicted"/>
<evidence type="ECO:0000313" key="9">
    <source>
        <dbReference type="Proteomes" id="UP000019666"/>
    </source>
</evidence>
<organism evidence="8 9">
    <name type="scientific">Rubellimicrobium mesophilum DSM 19309</name>
    <dbReference type="NCBI Taxonomy" id="442562"/>
    <lineage>
        <taxon>Bacteria</taxon>
        <taxon>Pseudomonadati</taxon>
        <taxon>Pseudomonadota</taxon>
        <taxon>Alphaproteobacteria</taxon>
        <taxon>Rhodobacterales</taxon>
        <taxon>Roseobacteraceae</taxon>
        <taxon>Rubellimicrobium</taxon>
    </lineage>
</organism>
<evidence type="ECO:0000256" key="4">
    <source>
        <dbReference type="ARBA" id="ARBA00022741"/>
    </source>
</evidence>
<name>A0A017HUU8_9RHOB</name>
<evidence type="ECO:0000256" key="6">
    <source>
        <dbReference type="SAM" id="MobiDB-lite"/>
    </source>
</evidence>
<dbReference type="InterPro" id="IPR003439">
    <property type="entry name" value="ABC_transporter-like_ATP-bd"/>
</dbReference>
<dbReference type="RefSeq" id="WP_281177524.1">
    <property type="nucleotide sequence ID" value="NZ_KK088554.1"/>
</dbReference>
<keyword evidence="2" id="KW-0762">Sugar transport</keyword>
<dbReference type="EMBL" id="AOSK01000028">
    <property type="protein sequence ID" value="EYD77519.1"/>
    <property type="molecule type" value="Genomic_DNA"/>
</dbReference>
<dbReference type="Gene3D" id="3.40.50.300">
    <property type="entry name" value="P-loop containing nucleotide triphosphate hydrolases"/>
    <property type="match status" value="1"/>
</dbReference>
<dbReference type="STRING" id="442562.Rumeso_00944"/>
<dbReference type="GO" id="GO:0005524">
    <property type="term" value="F:ATP binding"/>
    <property type="evidence" value="ECO:0007669"/>
    <property type="project" value="UniProtKB-KW"/>
</dbReference>
<reference evidence="8 9" key="1">
    <citation type="submission" date="2013-02" db="EMBL/GenBank/DDBJ databases">
        <authorList>
            <person name="Fiebig A."/>
            <person name="Goeker M."/>
            <person name="Klenk H.-P.P."/>
        </authorList>
    </citation>
    <scope>NUCLEOTIDE SEQUENCE [LARGE SCALE GENOMIC DNA]</scope>
    <source>
        <strain evidence="8 9">DSM 19309</strain>
    </source>
</reference>
<dbReference type="AlphaFoldDB" id="A0A017HUU8"/>
<keyword evidence="9" id="KW-1185">Reference proteome</keyword>
<keyword evidence="3" id="KW-0677">Repeat</keyword>
<evidence type="ECO:0000256" key="3">
    <source>
        <dbReference type="ARBA" id="ARBA00022737"/>
    </source>
</evidence>
<feature type="region of interest" description="Disordered" evidence="6">
    <location>
        <begin position="98"/>
        <end position="121"/>
    </location>
</feature>
<dbReference type="Proteomes" id="UP000019666">
    <property type="component" value="Unassembled WGS sequence"/>
</dbReference>
<dbReference type="PANTHER" id="PTHR43790:SF9">
    <property type="entry name" value="GALACTOFURANOSE TRANSPORTER ATP-BINDING PROTEIN YTFR"/>
    <property type="match status" value="1"/>
</dbReference>
<accession>A0A017HUU8</accession>
<keyword evidence="4" id="KW-0547">Nucleotide-binding</keyword>
<feature type="domain" description="ABC transporter" evidence="7">
    <location>
        <begin position="37"/>
        <end position="84"/>
    </location>
</feature>
<keyword evidence="1" id="KW-0813">Transport</keyword>
<dbReference type="Pfam" id="PF00005">
    <property type="entry name" value="ABC_tran"/>
    <property type="match status" value="1"/>
</dbReference>
<evidence type="ECO:0000256" key="1">
    <source>
        <dbReference type="ARBA" id="ARBA00022448"/>
    </source>
</evidence>
<comment type="caution">
    <text evidence="8">The sequence shown here is derived from an EMBL/GenBank/DDBJ whole genome shotgun (WGS) entry which is preliminary data.</text>
</comment>
<evidence type="ECO:0000313" key="8">
    <source>
        <dbReference type="EMBL" id="EYD77519.1"/>
    </source>
</evidence>
<protein>
    <submittedName>
        <fullName evidence="8">Ribose ABC transporter, ATP-binding protein</fullName>
    </submittedName>
</protein>
<dbReference type="PANTHER" id="PTHR43790">
    <property type="entry name" value="CARBOHYDRATE TRANSPORT ATP-BINDING PROTEIN MG119-RELATED"/>
    <property type="match status" value="1"/>
</dbReference>
<dbReference type="InterPro" id="IPR050107">
    <property type="entry name" value="ABC_carbohydrate_import_ATPase"/>
</dbReference>
<evidence type="ECO:0000256" key="5">
    <source>
        <dbReference type="ARBA" id="ARBA00022840"/>
    </source>
</evidence>
<dbReference type="GO" id="GO:0016887">
    <property type="term" value="F:ATP hydrolysis activity"/>
    <property type="evidence" value="ECO:0007669"/>
    <property type="project" value="InterPro"/>
</dbReference>
<dbReference type="SUPFAM" id="SSF52540">
    <property type="entry name" value="P-loop containing nucleoside triphosphate hydrolases"/>
    <property type="match status" value="1"/>
</dbReference>
<dbReference type="HOGENOM" id="CLU_2036307_0_0_5"/>
<evidence type="ECO:0000256" key="2">
    <source>
        <dbReference type="ARBA" id="ARBA00022597"/>
    </source>
</evidence>
<dbReference type="InterPro" id="IPR027417">
    <property type="entry name" value="P-loop_NTPase"/>
</dbReference>
<evidence type="ECO:0000259" key="7">
    <source>
        <dbReference type="Pfam" id="PF00005"/>
    </source>
</evidence>